<keyword evidence="11" id="KW-1185">Reference proteome</keyword>
<feature type="domain" description="Sec16 central conserved" evidence="9">
    <location>
        <begin position="30"/>
        <end position="103"/>
    </location>
</feature>
<feature type="non-terminal residue" evidence="10">
    <location>
        <position position="463"/>
    </location>
</feature>
<protein>
    <recommendedName>
        <fullName evidence="7">Protein transport protein sec16</fullName>
    </recommendedName>
</protein>
<dbReference type="GO" id="GO:0007030">
    <property type="term" value="P:Golgi organization"/>
    <property type="evidence" value="ECO:0007669"/>
    <property type="project" value="TreeGrafter"/>
</dbReference>
<sequence length="463" mass="51227">MQHKFTPESIQHQASVPYSNPEQLLSRQFPIFQWASNGKILSMKPSQYSGVTNIKISSVKSHVDIPKYFIDFPGPLIRGKTKPKTISTWLSNTVELINGDSAYDPNGKILWQLIAKKIELMDDKKMLPKLHEFSAKLFDPTDLLAFIQNSSYNLSQNSGMMTQQQMTGFKLDFEGLAQVLTYLRVGDHSTALDIALKNNDFSMAMVISSLMGKEKWTEVVDLYLKKEFQGSGPDSEFAVSLLSSIFQVFIGNGKSLVSDFSSNPSKTQWAIQNWNIVLAAILANGTSSTDSAATNSLLVGFLVDFGIFLYNKKEFLAASCCFILADIPLSENELLPESNVVFKSIGASNSLDSILLSEVYEFSFNANGAKFNGFISLIPSKITRSEVLLLQDEYSLASKCLDACSQVNKELPKTSALHIKYSYIIGKLKTQATDHSESWIGKPTLSGVWGTLDKSFNKLIGGD</sequence>
<comment type="caution">
    <text evidence="10">The sequence shown here is derived from an EMBL/GenBank/DDBJ whole genome shotgun (WGS) entry which is preliminary data.</text>
</comment>
<evidence type="ECO:0000256" key="3">
    <source>
        <dbReference type="ARBA" id="ARBA00022448"/>
    </source>
</evidence>
<dbReference type="Gene3D" id="1.20.58.940">
    <property type="match status" value="1"/>
</dbReference>
<comment type="similarity">
    <text evidence="2 7">Belongs to the SEC16 family.</text>
</comment>
<dbReference type="Pfam" id="PF12932">
    <property type="entry name" value="Sec16"/>
    <property type="match status" value="1"/>
</dbReference>
<dbReference type="GO" id="GO:0015031">
    <property type="term" value="P:protein transport"/>
    <property type="evidence" value="ECO:0007669"/>
    <property type="project" value="UniProtKB-KW"/>
</dbReference>
<feature type="domain" description="Sec16 Sec23-binding" evidence="8">
    <location>
        <begin position="179"/>
        <end position="463"/>
    </location>
</feature>
<keyword evidence="4 7" id="KW-0256">Endoplasmic reticulum</keyword>
<keyword evidence="7" id="KW-0072">Autophagy</keyword>
<evidence type="ECO:0000259" key="9">
    <source>
        <dbReference type="Pfam" id="PF12932"/>
    </source>
</evidence>
<dbReference type="CDD" id="cd09233">
    <property type="entry name" value="ACE1-Sec16-like"/>
    <property type="match status" value="1"/>
</dbReference>
<keyword evidence="5 7" id="KW-0931">ER-Golgi transport</keyword>
<evidence type="ECO:0000313" key="10">
    <source>
        <dbReference type="EMBL" id="OBA27206.1"/>
    </source>
</evidence>
<dbReference type="GO" id="GO:0005789">
    <property type="term" value="C:endoplasmic reticulum membrane"/>
    <property type="evidence" value="ECO:0007669"/>
    <property type="project" value="UniProtKB-SubCell"/>
</dbReference>
<dbReference type="GO" id="GO:0016192">
    <property type="term" value="P:vesicle-mediated transport"/>
    <property type="evidence" value="ECO:0007669"/>
    <property type="project" value="UniProtKB-KW"/>
</dbReference>
<dbReference type="PANTHER" id="PTHR13402:SF6">
    <property type="entry name" value="SECRETORY 16, ISOFORM I"/>
    <property type="match status" value="1"/>
</dbReference>
<dbReference type="GO" id="GO:0070971">
    <property type="term" value="C:endoplasmic reticulum exit site"/>
    <property type="evidence" value="ECO:0007669"/>
    <property type="project" value="UniProtKB-ARBA"/>
</dbReference>
<dbReference type="GO" id="GO:0070973">
    <property type="term" value="P:protein localization to endoplasmic reticulum exit site"/>
    <property type="evidence" value="ECO:0007669"/>
    <property type="project" value="TreeGrafter"/>
</dbReference>
<dbReference type="InterPro" id="IPR024340">
    <property type="entry name" value="Sec16_CCD"/>
</dbReference>
<accession>A0A1B7TEN1</accession>
<dbReference type="EMBL" id="LXPE01000010">
    <property type="protein sequence ID" value="OBA27206.1"/>
    <property type="molecule type" value="Genomic_DNA"/>
</dbReference>
<dbReference type="InterPro" id="IPR024298">
    <property type="entry name" value="Sec16_Sec23-bd"/>
</dbReference>
<dbReference type="OrthoDB" id="3973460at2759"/>
<evidence type="ECO:0000256" key="7">
    <source>
        <dbReference type="RuleBase" id="RU364101"/>
    </source>
</evidence>
<gene>
    <name evidence="10" type="ORF">HANVADRAFT_23655</name>
</gene>
<dbReference type="PANTHER" id="PTHR13402">
    <property type="entry name" value="RGPR-RELATED"/>
    <property type="match status" value="1"/>
</dbReference>
<dbReference type="Gene3D" id="6.20.50.30">
    <property type="match status" value="1"/>
</dbReference>
<comment type="subcellular location">
    <subcellularLocation>
        <location evidence="1">Endoplasmic reticulum membrane</location>
        <topology evidence="1">Peripheral membrane protein</topology>
        <orientation evidence="1">Cytoplasmic side</orientation>
    </subcellularLocation>
</comment>
<evidence type="ECO:0000256" key="4">
    <source>
        <dbReference type="ARBA" id="ARBA00022824"/>
    </source>
</evidence>
<evidence type="ECO:0000259" key="8">
    <source>
        <dbReference type="Pfam" id="PF12931"/>
    </source>
</evidence>
<proteinExistence type="inferred from homology"/>
<evidence type="ECO:0000256" key="2">
    <source>
        <dbReference type="ARBA" id="ARBA00005927"/>
    </source>
</evidence>
<evidence type="ECO:0000256" key="6">
    <source>
        <dbReference type="ARBA" id="ARBA00024687"/>
    </source>
</evidence>
<dbReference type="AlphaFoldDB" id="A0A1B7TEN1"/>
<dbReference type="GO" id="GO:0006914">
    <property type="term" value="P:autophagy"/>
    <property type="evidence" value="ECO:0007669"/>
    <property type="project" value="UniProtKB-KW"/>
</dbReference>
<name>A0A1B7TEN1_9ASCO</name>
<organism evidence="10 11">
    <name type="scientific">Hanseniaspora valbyensis NRRL Y-1626</name>
    <dbReference type="NCBI Taxonomy" id="766949"/>
    <lineage>
        <taxon>Eukaryota</taxon>
        <taxon>Fungi</taxon>
        <taxon>Dikarya</taxon>
        <taxon>Ascomycota</taxon>
        <taxon>Saccharomycotina</taxon>
        <taxon>Saccharomycetes</taxon>
        <taxon>Saccharomycodales</taxon>
        <taxon>Saccharomycodaceae</taxon>
        <taxon>Hanseniaspora</taxon>
    </lineage>
</organism>
<dbReference type="Proteomes" id="UP000092321">
    <property type="component" value="Unassembled WGS sequence"/>
</dbReference>
<evidence type="ECO:0000256" key="5">
    <source>
        <dbReference type="ARBA" id="ARBA00022892"/>
    </source>
</evidence>
<dbReference type="Pfam" id="PF12931">
    <property type="entry name" value="TPR_Sec16"/>
    <property type="match status" value="1"/>
</dbReference>
<keyword evidence="3 7" id="KW-0813">Transport</keyword>
<keyword evidence="7" id="KW-0472">Membrane</keyword>
<evidence type="ECO:0000256" key="1">
    <source>
        <dbReference type="ARBA" id="ARBA00004397"/>
    </source>
</evidence>
<reference evidence="11" key="1">
    <citation type="journal article" date="2016" name="Proc. Natl. Acad. Sci. U.S.A.">
        <title>Comparative genomics of biotechnologically important yeasts.</title>
        <authorList>
            <person name="Riley R."/>
            <person name="Haridas S."/>
            <person name="Wolfe K.H."/>
            <person name="Lopes M.R."/>
            <person name="Hittinger C.T."/>
            <person name="Goeker M."/>
            <person name="Salamov A.A."/>
            <person name="Wisecaver J.H."/>
            <person name="Long T.M."/>
            <person name="Calvey C.H."/>
            <person name="Aerts A.L."/>
            <person name="Barry K.W."/>
            <person name="Choi C."/>
            <person name="Clum A."/>
            <person name="Coughlan A.Y."/>
            <person name="Deshpande S."/>
            <person name="Douglass A.P."/>
            <person name="Hanson S.J."/>
            <person name="Klenk H.-P."/>
            <person name="LaButti K.M."/>
            <person name="Lapidus A."/>
            <person name="Lindquist E.A."/>
            <person name="Lipzen A.M."/>
            <person name="Meier-Kolthoff J.P."/>
            <person name="Ohm R.A."/>
            <person name="Otillar R.P."/>
            <person name="Pangilinan J.L."/>
            <person name="Peng Y."/>
            <person name="Rokas A."/>
            <person name="Rosa C.A."/>
            <person name="Scheuner C."/>
            <person name="Sibirny A.A."/>
            <person name="Slot J.C."/>
            <person name="Stielow J.B."/>
            <person name="Sun H."/>
            <person name="Kurtzman C.P."/>
            <person name="Blackwell M."/>
            <person name="Grigoriev I.V."/>
            <person name="Jeffries T.W."/>
        </authorList>
    </citation>
    <scope>NUCLEOTIDE SEQUENCE [LARGE SCALE GENOMIC DNA]</scope>
    <source>
        <strain evidence="11">NRRL Y-1626</strain>
    </source>
</reference>
<dbReference type="GO" id="GO:0012507">
    <property type="term" value="C:ER to Golgi transport vesicle membrane"/>
    <property type="evidence" value="ECO:0007669"/>
    <property type="project" value="TreeGrafter"/>
</dbReference>
<evidence type="ECO:0000313" key="11">
    <source>
        <dbReference type="Proteomes" id="UP000092321"/>
    </source>
</evidence>
<comment type="function">
    <text evidence="6 7">Involved in the initiation of assembly of the COPII coat required for the formation of transport vesicles from the endoplasmic reticulum (ER) and the selection of cargo molecules. Also involved in autophagy.</text>
</comment>
<keyword evidence="7" id="KW-0653">Protein transport</keyword>